<dbReference type="InterPro" id="IPR000600">
    <property type="entry name" value="ROK"/>
</dbReference>
<dbReference type="GO" id="GO:0016301">
    <property type="term" value="F:kinase activity"/>
    <property type="evidence" value="ECO:0007669"/>
    <property type="project" value="UniProtKB-KW"/>
</dbReference>
<organism evidence="4 5">
    <name type="scientific">Faecalicatena contorta</name>
    <dbReference type="NCBI Taxonomy" id="39482"/>
    <lineage>
        <taxon>Bacteria</taxon>
        <taxon>Bacillati</taxon>
        <taxon>Bacillota</taxon>
        <taxon>Clostridia</taxon>
        <taxon>Lachnospirales</taxon>
        <taxon>Lachnospiraceae</taxon>
        <taxon>Faecalicatena</taxon>
    </lineage>
</organism>
<protein>
    <submittedName>
        <fullName evidence="4">Sugar kinase of the NBD/HSP70 family, may contain an N-terminal HTH domain</fullName>
    </submittedName>
</protein>
<proteinExistence type="inferred from homology"/>
<gene>
    <name evidence="4" type="ORF">SAMN05216529_1259</name>
</gene>
<dbReference type="SUPFAM" id="SSF46785">
    <property type="entry name" value="Winged helix' DNA-binding domain"/>
    <property type="match status" value="1"/>
</dbReference>
<evidence type="ECO:0000313" key="5">
    <source>
        <dbReference type="Proteomes" id="UP000254051"/>
    </source>
</evidence>
<dbReference type="GO" id="GO:0042732">
    <property type="term" value="P:D-xylose metabolic process"/>
    <property type="evidence" value="ECO:0007669"/>
    <property type="project" value="UniProtKB-KW"/>
</dbReference>
<dbReference type="Pfam" id="PF00480">
    <property type="entry name" value="ROK"/>
    <property type="match status" value="1"/>
</dbReference>
<dbReference type="PANTHER" id="PTHR18964:SF149">
    <property type="entry name" value="BIFUNCTIONAL UDP-N-ACETYLGLUCOSAMINE 2-EPIMERASE_N-ACETYLMANNOSAMINE KINASE"/>
    <property type="match status" value="1"/>
</dbReference>
<name>A0A316AAT6_9FIRM</name>
<keyword evidence="3" id="KW-0859">Xylose metabolism</keyword>
<dbReference type="InterPro" id="IPR043129">
    <property type="entry name" value="ATPase_NBD"/>
</dbReference>
<keyword evidence="4" id="KW-0418">Kinase</keyword>
<dbReference type="InterPro" id="IPR036388">
    <property type="entry name" value="WH-like_DNA-bd_sf"/>
</dbReference>
<keyword evidence="5" id="KW-1185">Reference proteome</keyword>
<keyword evidence="3" id="KW-0119">Carbohydrate metabolism</keyword>
<dbReference type="Gene3D" id="1.10.10.10">
    <property type="entry name" value="Winged helix-like DNA-binding domain superfamily/Winged helix DNA-binding domain"/>
    <property type="match status" value="1"/>
</dbReference>
<comment type="similarity">
    <text evidence="2">Belongs to the ROK (NagC/XylR) family.</text>
</comment>
<comment type="function">
    <text evidence="1">Transcriptional repressor of xylose-utilizing enzymes.</text>
</comment>
<evidence type="ECO:0000256" key="3">
    <source>
        <dbReference type="ARBA" id="ARBA00022629"/>
    </source>
</evidence>
<dbReference type="AlphaFoldDB" id="A0A316AAT6"/>
<keyword evidence="4" id="KW-0808">Transferase</keyword>
<evidence type="ECO:0000256" key="1">
    <source>
        <dbReference type="ARBA" id="ARBA00002486"/>
    </source>
</evidence>
<dbReference type="InterPro" id="IPR036390">
    <property type="entry name" value="WH_DNA-bd_sf"/>
</dbReference>
<dbReference type="Gene3D" id="3.30.420.40">
    <property type="match status" value="2"/>
</dbReference>
<dbReference type="PANTHER" id="PTHR18964">
    <property type="entry name" value="ROK (REPRESSOR, ORF, KINASE) FAMILY"/>
    <property type="match status" value="1"/>
</dbReference>
<dbReference type="SUPFAM" id="SSF53067">
    <property type="entry name" value="Actin-like ATPase domain"/>
    <property type="match status" value="1"/>
</dbReference>
<dbReference type="OrthoDB" id="1974076at2"/>
<dbReference type="RefSeq" id="WP_109714655.1">
    <property type="nucleotide sequence ID" value="NZ_QGDS01000025.1"/>
</dbReference>
<evidence type="ECO:0000256" key="2">
    <source>
        <dbReference type="ARBA" id="ARBA00006479"/>
    </source>
</evidence>
<reference evidence="5" key="1">
    <citation type="submission" date="2017-07" db="EMBL/GenBank/DDBJ databases">
        <authorList>
            <person name="Varghese N."/>
            <person name="Submissions S."/>
        </authorList>
    </citation>
    <scope>NUCLEOTIDE SEQUENCE [LARGE SCALE GENOMIC DNA]</scope>
    <source>
        <strain evidence="5">NLAE-zl-C134</strain>
    </source>
</reference>
<evidence type="ECO:0000313" key="4">
    <source>
        <dbReference type="EMBL" id="SUQ16255.1"/>
    </source>
</evidence>
<dbReference type="EMBL" id="UHJJ01000025">
    <property type="protein sequence ID" value="SUQ16255.1"/>
    <property type="molecule type" value="Genomic_DNA"/>
</dbReference>
<accession>A0A316AAT6</accession>
<sequence>MAVEKKQVLTVKNIRNVNMGNILQSIIRNKNATRSILAKENHISLMTVKHVVDDLIAAGILVEKESCNTDVGRNPKVLEIAENYGNIVCVNLTSEDEISFLIYDIYESLLEEQSVSLEGAKSYRESLTAVIEAVKERLKAIDTVTVGIAVFVPSAYDEAVDLVNYDLIPGFKELHIRALFEEEFGISNILVLHDVFAAARSEYDSLNPEMESQFYFYCGYGVGGFFIHKNVAVAGTENMAGEVGKMLISMDGNEQGCITLEEVVSISAVSRRMKEQGMKLHFSEMLELYQAGDSQAVQLLTPVLNTVSRVLYNLLWVYNPTRLVVDSCKSNYCKIITEHFRKFMENMKNDAIPIYVQVRPAKYDEYHMMRGCFYMTRNAWIDRIADSI</sequence>
<dbReference type="Proteomes" id="UP000254051">
    <property type="component" value="Unassembled WGS sequence"/>
</dbReference>